<feature type="domain" description="STAS" evidence="6">
    <location>
        <begin position="440"/>
        <end position="541"/>
    </location>
</feature>
<dbReference type="Gene3D" id="3.30.750.24">
    <property type="entry name" value="STAS domain"/>
    <property type="match status" value="1"/>
</dbReference>
<evidence type="ECO:0000256" key="1">
    <source>
        <dbReference type="ARBA" id="ARBA00004141"/>
    </source>
</evidence>
<feature type="transmembrane region" description="Helical" evidence="5">
    <location>
        <begin position="242"/>
        <end position="264"/>
    </location>
</feature>
<proteinExistence type="predicted"/>
<sequence>MNKLPSEPRSRFGLETLRGDLFGGATAAVVALPLALAFGVASGAGPVAGLYGAIAVGFFAAVFGGTPTQVSGPTGPMTVVMGAVIAAHANNLAEAFAIVTLGGLLQITFGVMRLGRYVTYTPYSVVSGFMTGIGLIIMFVQILPFLGLDASGGGVIGAIKALAGIDPSTIRPGVAGLAVAALALIVFWPKQLQRYFPAPLAALVFGTAAAVFIQDAPTIGSVPQGPPALLIPSISLADASQMLQAAFILALLGSIDSLLTSLIADSVTRTRHDPDRELIGQGIGNAVSGLIGGLPGAGATMRTLVNIRAGGRTRRSGAIHALTLLGMALGLGPVVERVPQAVLAAILMKVGWDIIDWPYLRRMASAPRDKFVIMLITMGLTVFVDLIMAVAVGIIMASLVNARHMAELQLKTVRQVASPDELDQLSDEERALLRAADGKVLITILQGTYSYASARELARRASPALTGARVCVFDFTNVAYVDTSAALAVQEIMTITHEKGQMIFISGLSREVAKTLDGLAALPHVRPEARFASRREAIEAAVRYATADADARKE</sequence>
<reference evidence="7 8" key="1">
    <citation type="submission" date="2017-07" db="EMBL/GenBank/DDBJ databases">
        <authorList>
            <person name="Sun Z.S."/>
            <person name="Albrecht U."/>
            <person name="Echele G."/>
            <person name="Lee C.C."/>
        </authorList>
    </citation>
    <scope>NUCLEOTIDE SEQUENCE [LARGE SCALE GENOMIC DNA]</scope>
    <source>
        <strain evidence="7 8">CGMCC 1.12710</strain>
    </source>
</reference>
<name>A0A239PIU7_9PROT</name>
<keyword evidence="2 5" id="KW-0812">Transmembrane</keyword>
<feature type="transmembrane region" description="Helical" evidence="5">
    <location>
        <begin position="95"/>
        <end position="114"/>
    </location>
</feature>
<evidence type="ECO:0000256" key="3">
    <source>
        <dbReference type="ARBA" id="ARBA00022989"/>
    </source>
</evidence>
<evidence type="ECO:0000259" key="6">
    <source>
        <dbReference type="PROSITE" id="PS50801"/>
    </source>
</evidence>
<dbReference type="Proteomes" id="UP000198346">
    <property type="component" value="Unassembled WGS sequence"/>
</dbReference>
<dbReference type="GO" id="GO:0016020">
    <property type="term" value="C:membrane"/>
    <property type="evidence" value="ECO:0007669"/>
    <property type="project" value="UniProtKB-SubCell"/>
</dbReference>
<evidence type="ECO:0000256" key="5">
    <source>
        <dbReference type="SAM" id="Phobius"/>
    </source>
</evidence>
<feature type="transmembrane region" description="Helical" evidence="5">
    <location>
        <begin position="168"/>
        <end position="188"/>
    </location>
</feature>
<evidence type="ECO:0000256" key="4">
    <source>
        <dbReference type="ARBA" id="ARBA00023136"/>
    </source>
</evidence>
<feature type="transmembrane region" description="Helical" evidence="5">
    <location>
        <begin position="21"/>
        <end position="41"/>
    </location>
</feature>
<dbReference type="InterPro" id="IPR002645">
    <property type="entry name" value="STAS_dom"/>
</dbReference>
<keyword evidence="3 5" id="KW-1133">Transmembrane helix</keyword>
<dbReference type="AlphaFoldDB" id="A0A239PIU7"/>
<dbReference type="EMBL" id="FZQA01000001">
    <property type="protein sequence ID" value="SNT67698.1"/>
    <property type="molecule type" value="Genomic_DNA"/>
</dbReference>
<dbReference type="Pfam" id="PF01740">
    <property type="entry name" value="STAS"/>
    <property type="match status" value="1"/>
</dbReference>
<comment type="subcellular location">
    <subcellularLocation>
        <location evidence="1">Membrane</location>
        <topology evidence="1">Multi-pass membrane protein</topology>
    </subcellularLocation>
</comment>
<dbReference type="PANTHER" id="PTHR11814">
    <property type="entry name" value="SULFATE TRANSPORTER"/>
    <property type="match status" value="1"/>
</dbReference>
<dbReference type="GO" id="GO:0055085">
    <property type="term" value="P:transmembrane transport"/>
    <property type="evidence" value="ECO:0007669"/>
    <property type="project" value="InterPro"/>
</dbReference>
<dbReference type="Pfam" id="PF00916">
    <property type="entry name" value="Sulfate_transp"/>
    <property type="match status" value="1"/>
</dbReference>
<dbReference type="OrthoDB" id="9771198at2"/>
<dbReference type="InterPro" id="IPR011547">
    <property type="entry name" value="SLC26A/SulP_dom"/>
</dbReference>
<feature type="transmembrane region" description="Helical" evidence="5">
    <location>
        <begin position="47"/>
        <end position="63"/>
    </location>
</feature>
<gene>
    <name evidence="7" type="ORF">SAMN06297382_0191</name>
</gene>
<keyword evidence="8" id="KW-1185">Reference proteome</keyword>
<dbReference type="PROSITE" id="PS50801">
    <property type="entry name" value="STAS"/>
    <property type="match status" value="1"/>
</dbReference>
<evidence type="ECO:0000313" key="8">
    <source>
        <dbReference type="Proteomes" id="UP000198346"/>
    </source>
</evidence>
<protein>
    <submittedName>
        <fullName evidence="7">Sulfate permease, SulP family</fullName>
    </submittedName>
</protein>
<feature type="transmembrane region" description="Helical" evidence="5">
    <location>
        <begin position="195"/>
        <end position="213"/>
    </location>
</feature>
<dbReference type="RefSeq" id="WP_089410718.1">
    <property type="nucleotide sequence ID" value="NZ_FZQA01000001.1"/>
</dbReference>
<evidence type="ECO:0000256" key="2">
    <source>
        <dbReference type="ARBA" id="ARBA00022692"/>
    </source>
</evidence>
<accession>A0A239PIU7</accession>
<evidence type="ECO:0000313" key="7">
    <source>
        <dbReference type="EMBL" id="SNT67698.1"/>
    </source>
</evidence>
<feature type="transmembrane region" description="Helical" evidence="5">
    <location>
        <begin position="372"/>
        <end position="400"/>
    </location>
</feature>
<dbReference type="InterPro" id="IPR001902">
    <property type="entry name" value="SLC26A/SulP_fam"/>
</dbReference>
<organism evidence="7 8">
    <name type="scientific">Amphiplicatus metriothermophilus</name>
    <dbReference type="NCBI Taxonomy" id="1519374"/>
    <lineage>
        <taxon>Bacteria</taxon>
        <taxon>Pseudomonadati</taxon>
        <taxon>Pseudomonadota</taxon>
        <taxon>Alphaproteobacteria</taxon>
        <taxon>Parvularculales</taxon>
        <taxon>Parvularculaceae</taxon>
        <taxon>Amphiplicatus</taxon>
    </lineage>
</organism>
<dbReference type="SUPFAM" id="SSF52091">
    <property type="entry name" value="SpoIIaa-like"/>
    <property type="match status" value="1"/>
</dbReference>
<feature type="transmembrane region" description="Helical" evidence="5">
    <location>
        <begin position="126"/>
        <end position="148"/>
    </location>
</feature>
<dbReference type="InterPro" id="IPR036513">
    <property type="entry name" value="STAS_dom_sf"/>
</dbReference>
<keyword evidence="4 5" id="KW-0472">Membrane</keyword>